<keyword evidence="2" id="KW-1185">Reference proteome</keyword>
<dbReference type="Proteomes" id="UP000324222">
    <property type="component" value="Unassembled WGS sequence"/>
</dbReference>
<dbReference type="OrthoDB" id="10039245at2759"/>
<proteinExistence type="predicted"/>
<name>A0A5B7H9D8_PORTR</name>
<comment type="caution">
    <text evidence="1">The sequence shown here is derived from an EMBL/GenBank/DDBJ whole genome shotgun (WGS) entry which is preliminary data.</text>
</comment>
<dbReference type="AlphaFoldDB" id="A0A5B7H9D8"/>
<reference evidence="1 2" key="1">
    <citation type="submission" date="2019-05" db="EMBL/GenBank/DDBJ databases">
        <title>Another draft genome of Portunus trituberculatus and its Hox gene families provides insights of decapod evolution.</title>
        <authorList>
            <person name="Jeong J.-H."/>
            <person name="Song I."/>
            <person name="Kim S."/>
            <person name="Choi T."/>
            <person name="Kim D."/>
            <person name="Ryu S."/>
            <person name="Kim W."/>
        </authorList>
    </citation>
    <scope>NUCLEOTIDE SEQUENCE [LARGE SCALE GENOMIC DNA]</scope>
    <source>
        <tissue evidence="1">Muscle</tissue>
    </source>
</reference>
<evidence type="ECO:0000313" key="1">
    <source>
        <dbReference type="EMBL" id="MPC66763.1"/>
    </source>
</evidence>
<gene>
    <name evidence="1" type="ORF">E2C01_060916</name>
</gene>
<evidence type="ECO:0000313" key="2">
    <source>
        <dbReference type="Proteomes" id="UP000324222"/>
    </source>
</evidence>
<dbReference type="EMBL" id="VSRR010025234">
    <property type="protein sequence ID" value="MPC66763.1"/>
    <property type="molecule type" value="Genomic_DNA"/>
</dbReference>
<accession>A0A5B7H9D8</accession>
<sequence length="95" mass="10803">MVQWNHSCFGVRGVSKRTGANPVNGPISSPLVSPGGFVIIVMREENLVTVEAYRDKLEPHMDSLVERGYWTRVTRKVVPYYFCDKDGLVLTYRVL</sequence>
<protein>
    <submittedName>
        <fullName evidence="1">Uncharacterized protein</fullName>
    </submittedName>
</protein>
<organism evidence="1 2">
    <name type="scientific">Portunus trituberculatus</name>
    <name type="common">Swimming crab</name>
    <name type="synonym">Neptunus trituberculatus</name>
    <dbReference type="NCBI Taxonomy" id="210409"/>
    <lineage>
        <taxon>Eukaryota</taxon>
        <taxon>Metazoa</taxon>
        <taxon>Ecdysozoa</taxon>
        <taxon>Arthropoda</taxon>
        <taxon>Crustacea</taxon>
        <taxon>Multicrustacea</taxon>
        <taxon>Malacostraca</taxon>
        <taxon>Eumalacostraca</taxon>
        <taxon>Eucarida</taxon>
        <taxon>Decapoda</taxon>
        <taxon>Pleocyemata</taxon>
        <taxon>Brachyura</taxon>
        <taxon>Eubrachyura</taxon>
        <taxon>Portunoidea</taxon>
        <taxon>Portunidae</taxon>
        <taxon>Portuninae</taxon>
        <taxon>Portunus</taxon>
    </lineage>
</organism>